<gene>
    <name evidence="1" type="ORF">DSM04_105243</name>
</gene>
<dbReference type="Gene3D" id="1.20.120.330">
    <property type="entry name" value="Nucleotidyltransferases domain 2"/>
    <property type="match status" value="1"/>
</dbReference>
<comment type="caution">
    <text evidence="1">The sequence shown here is derived from an EMBL/GenBank/DDBJ whole genome shotgun (WGS) entry which is preliminary data.</text>
</comment>
<organism evidence="1 2">
    <name type="scientific">Leeuwenhoekiella aestuarii</name>
    <dbReference type="NCBI Taxonomy" id="2249426"/>
    <lineage>
        <taxon>Bacteria</taxon>
        <taxon>Pseudomonadati</taxon>
        <taxon>Bacteroidota</taxon>
        <taxon>Flavobacteriia</taxon>
        <taxon>Flavobacteriales</taxon>
        <taxon>Flavobacteriaceae</taxon>
        <taxon>Leeuwenhoekiella</taxon>
    </lineage>
</organism>
<dbReference type="Proteomes" id="UP000289821">
    <property type="component" value="Unassembled WGS sequence"/>
</dbReference>
<evidence type="ECO:0000313" key="1">
    <source>
        <dbReference type="EMBL" id="RXG13265.1"/>
    </source>
</evidence>
<name>A0A4Q0NSQ6_9FLAO</name>
<dbReference type="AlphaFoldDB" id="A0A4Q0NSQ6"/>
<dbReference type="RefSeq" id="WP_128762041.1">
    <property type="nucleotide sequence ID" value="NZ_QOVI01000005.1"/>
</dbReference>
<accession>A0A4Q0NSQ6</accession>
<proteinExistence type="predicted"/>
<evidence type="ECO:0000313" key="2">
    <source>
        <dbReference type="Proteomes" id="UP000289821"/>
    </source>
</evidence>
<sequence>MKIQLQLPPQFALGAALDRLTEALFTHTAVQALYLTEITQESQPCYSLLGVVQDSEALQALEQTLPELQVQFPAFALQAYTEKQVRTGLQNGELYFLNGAGLSTPVYTHESGYRLWDPQEGQLQKLLHKAEDQINLEAASIGVFFDTAWGLFEQDTYPATCLVLVEVLKSVLAWASRLYTGQGQSAASLEAEVRMLRSYLPQLGVIFPAPATPDADPTLLELLDVWACEGIDPSEELDRRSCYQVHMAMERVFYLVDAAARELLDACIAQHSPARAQTEDTPQGAAPYAPLETGLQEVLSYLKEHYRVHSAYQIYGEQHSLLRQANLFIPQEGQEHQSHAVVVLITHKTVGMRPSQLSDRVFNASGRRVRVTFILETFKRAYKALDYGSNFLQRVVGEGKLLYEEDAQLRSFVTYGGSYHVQQYHKLKKYWDIRSNRAQYLVGLTRILDTREEALVHLYMYEQALIQTCLGMIRLFWEYSPAYTALPYLLDLCRSFTSFPQELLETPSFKARRRLYLLTHAQQHVQYGSLYTVTEADGTDSFHMCERFLEQAEKLAEQRLLVLKRMTYQRAV</sequence>
<dbReference type="EMBL" id="QOVI01000005">
    <property type="protein sequence ID" value="RXG13265.1"/>
    <property type="molecule type" value="Genomic_DNA"/>
</dbReference>
<reference evidence="1 2" key="1">
    <citation type="submission" date="2018-07" db="EMBL/GenBank/DDBJ databases">
        <title>Leeuwenhoekiella genomics.</title>
        <authorList>
            <person name="Tahon G."/>
            <person name="Willems A."/>
        </authorList>
    </citation>
    <scope>NUCLEOTIDE SEQUENCE [LARGE SCALE GENOMIC DNA]</scope>
    <source>
        <strain evidence="1 2">R-50232</strain>
    </source>
</reference>
<keyword evidence="2" id="KW-1185">Reference proteome</keyword>
<protein>
    <submittedName>
        <fullName evidence="1">Uncharacterized protein</fullName>
    </submittedName>
</protein>